<evidence type="ECO:0000313" key="3">
    <source>
        <dbReference type="Proteomes" id="UP000618579"/>
    </source>
</evidence>
<keyword evidence="1" id="KW-0732">Signal</keyword>
<dbReference type="Proteomes" id="UP000618579">
    <property type="component" value="Unassembled WGS sequence"/>
</dbReference>
<name>A0ABX1ZVL3_9BACL</name>
<gene>
    <name evidence="2" type="ORF">GC097_28335</name>
</gene>
<evidence type="ECO:0000256" key="1">
    <source>
        <dbReference type="SAM" id="SignalP"/>
    </source>
</evidence>
<comment type="caution">
    <text evidence="2">The sequence shown here is derived from an EMBL/GenBank/DDBJ whole genome shotgun (WGS) entry which is preliminary data.</text>
</comment>
<feature type="chain" id="PRO_5046639691" description="SH3 domain-containing protein" evidence="1">
    <location>
        <begin position="24"/>
        <end position="412"/>
    </location>
</feature>
<reference evidence="2 3" key="1">
    <citation type="submission" date="2019-10" db="EMBL/GenBank/DDBJ databases">
        <title>Description of Paenibacillus pedi sp. nov.</title>
        <authorList>
            <person name="Carlier A."/>
            <person name="Qi S."/>
        </authorList>
    </citation>
    <scope>NUCLEOTIDE SEQUENCE [LARGE SCALE GENOMIC DNA]</scope>
    <source>
        <strain evidence="2 3">LMG 31457</strain>
    </source>
</reference>
<dbReference type="EMBL" id="WHNZ01000071">
    <property type="protein sequence ID" value="NOV03908.1"/>
    <property type="molecule type" value="Genomic_DNA"/>
</dbReference>
<sequence>MKYKVALICVVMWTALFSQQVIAEEWSPALPKTITLLHETKLYASPNENSFSGASLTPQDVQTAGAEADWYNPFFGIQKWVKIHTSWLGDQWVHIDLPEIGWLTPRDEFLDVSGDMPLYNKPEYGYTGATLTSQIVHTKGIFYRPMQSPTWLLDTWLGDKWFTPSGAMVIEGVSKVSPDVRVNLQGKASLFQAPSNQPYIPYATTIEPQILSAIAKQGDFYKVVTSDGKSGWVSNRFEQPADTETINIDILLKEKTSIYAYPNLQSYLDPVTPQTVHAKAKVNDIWGNTWFQIQTWRGDAWILHNEDTELNPNKIPNTNGYIDVFPKTISGDKTVWGRLYVVNLPQYEGYGGFSFTLQMIDKQGNVLASAETSVNGVRPNDDIPFTAVLDRFDESFTNYTFRLSDVKFIRSY</sequence>
<feature type="signal peptide" evidence="1">
    <location>
        <begin position="1"/>
        <end position="23"/>
    </location>
</feature>
<dbReference type="RefSeq" id="WP_171686712.1">
    <property type="nucleotide sequence ID" value="NZ_WHNZ01000071.1"/>
</dbReference>
<proteinExistence type="predicted"/>
<accession>A0ABX1ZVL3</accession>
<evidence type="ECO:0000313" key="2">
    <source>
        <dbReference type="EMBL" id="NOV03908.1"/>
    </source>
</evidence>
<keyword evidence="3" id="KW-1185">Reference proteome</keyword>
<evidence type="ECO:0008006" key="4">
    <source>
        <dbReference type="Google" id="ProtNLM"/>
    </source>
</evidence>
<protein>
    <recommendedName>
        <fullName evidence="4">SH3 domain-containing protein</fullName>
    </recommendedName>
</protein>
<organism evidence="2 3">
    <name type="scientific">Paenibacillus planticolens</name>
    <dbReference type="NCBI Taxonomy" id="2654976"/>
    <lineage>
        <taxon>Bacteria</taxon>
        <taxon>Bacillati</taxon>
        <taxon>Bacillota</taxon>
        <taxon>Bacilli</taxon>
        <taxon>Bacillales</taxon>
        <taxon>Paenibacillaceae</taxon>
        <taxon>Paenibacillus</taxon>
    </lineage>
</organism>